<reference evidence="1 2" key="1">
    <citation type="journal article" date="2019" name="Genome Biol. Evol.">
        <title>Day and night: Metabolic profiles and evolutionary relationships of six axenic non-marine cyanobacteria.</title>
        <authorList>
            <person name="Will S.E."/>
            <person name="Henke P."/>
            <person name="Boedeker C."/>
            <person name="Huang S."/>
            <person name="Brinkmann H."/>
            <person name="Rohde M."/>
            <person name="Jarek M."/>
            <person name="Friedl T."/>
            <person name="Seufert S."/>
            <person name="Schumacher M."/>
            <person name="Overmann J."/>
            <person name="Neumann-Schaal M."/>
            <person name="Petersen J."/>
        </authorList>
    </citation>
    <scope>NUCLEOTIDE SEQUENCE [LARGE SCALE GENOMIC DNA]</scope>
    <source>
        <strain evidence="1 2">SAG 1403-4b</strain>
    </source>
</reference>
<dbReference type="Proteomes" id="UP000276103">
    <property type="component" value="Unassembled WGS sequence"/>
</dbReference>
<evidence type="ECO:0000313" key="1">
    <source>
        <dbReference type="EMBL" id="RUS98199.1"/>
    </source>
</evidence>
<organism evidence="1 2">
    <name type="scientific">Trichormus variabilis SAG 1403-4b</name>
    <dbReference type="NCBI Taxonomy" id="447716"/>
    <lineage>
        <taxon>Bacteria</taxon>
        <taxon>Bacillati</taxon>
        <taxon>Cyanobacteriota</taxon>
        <taxon>Cyanophyceae</taxon>
        <taxon>Nostocales</taxon>
        <taxon>Nostocaceae</taxon>
        <taxon>Trichormus</taxon>
    </lineage>
</organism>
<accession>A0A433UWJ9</accession>
<comment type="caution">
    <text evidence="1">The sequence shown here is derived from an EMBL/GenBank/DDBJ whole genome shotgun (WGS) entry which is preliminary data.</text>
</comment>
<name>A0A433UWJ9_ANAVA</name>
<proteinExistence type="predicted"/>
<dbReference type="AlphaFoldDB" id="A0A433UWJ9"/>
<protein>
    <submittedName>
        <fullName evidence="1">Uncharacterized protein</fullName>
    </submittedName>
</protein>
<keyword evidence="2" id="KW-1185">Reference proteome</keyword>
<evidence type="ECO:0000313" key="2">
    <source>
        <dbReference type="Proteomes" id="UP000276103"/>
    </source>
</evidence>
<gene>
    <name evidence="1" type="ORF">DSM107003_12870</name>
</gene>
<sequence length="51" mass="5524">MSGEILLNCKGEVGKILIREYLLVSPLHELDEEGAIYGGASANVVAGYRKF</sequence>
<dbReference type="EMBL" id="RSCM01000003">
    <property type="protein sequence ID" value="RUS98199.1"/>
    <property type="molecule type" value="Genomic_DNA"/>
</dbReference>